<dbReference type="AlphaFoldDB" id="A0A329RZB3"/>
<dbReference type="EMBL" id="RCMG01001825">
    <property type="protein sequence ID" value="KAG2819281.1"/>
    <property type="molecule type" value="Genomic_DNA"/>
</dbReference>
<evidence type="ECO:0000313" key="11">
    <source>
        <dbReference type="EMBL" id="RAW29825.1"/>
    </source>
</evidence>
<dbReference type="OrthoDB" id="94396at2759"/>
<evidence type="ECO:0000313" key="3">
    <source>
        <dbReference type="EMBL" id="KAG2888348.1"/>
    </source>
</evidence>
<sequence>MRNVTRWSSVFSIVERYNKLHPALLAMDHASIAKHDIARFLLTEEESTQTKEPLETLFAF</sequence>
<dbReference type="VEuPathDB" id="FungiDB:PC110_g13813"/>
<dbReference type="Proteomes" id="UP000697107">
    <property type="component" value="Unassembled WGS sequence"/>
</dbReference>
<dbReference type="EMBL" id="MJFZ01003947">
    <property type="protein sequence ID" value="RAW19881.1"/>
    <property type="molecule type" value="Genomic_DNA"/>
</dbReference>
<comment type="caution">
    <text evidence="11">The sequence shown here is derived from an EMBL/GenBank/DDBJ whole genome shotgun (WGS) entry which is preliminary data.</text>
</comment>
<evidence type="ECO:0000313" key="8">
    <source>
        <dbReference type="EMBL" id="KAG3208931.1"/>
    </source>
</evidence>
<dbReference type="Proteomes" id="UP000251314">
    <property type="component" value="Unassembled WGS sequence"/>
</dbReference>
<dbReference type="Proteomes" id="UP000774804">
    <property type="component" value="Unassembled WGS sequence"/>
</dbReference>
<evidence type="ECO:0000313" key="2">
    <source>
        <dbReference type="EMBL" id="KAG2834674.1"/>
    </source>
</evidence>
<name>A0A329RZB3_9STRA</name>
<evidence type="ECO:0000313" key="9">
    <source>
        <dbReference type="EMBL" id="KAG3209942.1"/>
    </source>
</evidence>
<dbReference type="Proteomes" id="UP000760860">
    <property type="component" value="Unassembled WGS sequence"/>
</dbReference>
<dbReference type="Proteomes" id="UP000735874">
    <property type="component" value="Unassembled WGS sequence"/>
</dbReference>
<dbReference type="EMBL" id="RCMV01001177">
    <property type="protein sequence ID" value="KAG3209942.1"/>
    <property type="molecule type" value="Genomic_DNA"/>
</dbReference>
<keyword evidence="12" id="KW-1185">Reference proteome</keyword>
<reference evidence="11 12" key="1">
    <citation type="submission" date="2018-01" db="EMBL/GenBank/DDBJ databases">
        <title>Draft genome of the strawberry crown rot pathogen Phytophthora cactorum.</title>
        <authorList>
            <person name="Armitage A.D."/>
            <person name="Lysoe E."/>
            <person name="Nellist C.F."/>
            <person name="Harrison R.J."/>
            <person name="Brurberg M.B."/>
        </authorList>
    </citation>
    <scope>NUCLEOTIDE SEQUENCE [LARGE SCALE GENOMIC DNA]</scope>
    <source>
        <strain evidence="11 12">10300</strain>
    </source>
</reference>
<organism evidence="11 12">
    <name type="scientific">Phytophthora cactorum</name>
    <dbReference type="NCBI Taxonomy" id="29920"/>
    <lineage>
        <taxon>Eukaryota</taxon>
        <taxon>Sar</taxon>
        <taxon>Stramenopiles</taxon>
        <taxon>Oomycota</taxon>
        <taxon>Peronosporomycetes</taxon>
        <taxon>Peronosporales</taxon>
        <taxon>Peronosporaceae</taxon>
        <taxon>Phytophthora</taxon>
    </lineage>
</organism>
<evidence type="ECO:0000313" key="12">
    <source>
        <dbReference type="Proteomes" id="UP000251314"/>
    </source>
</evidence>
<evidence type="ECO:0000313" key="5">
    <source>
        <dbReference type="EMBL" id="KAG2896940.1"/>
    </source>
</evidence>
<evidence type="ECO:0000313" key="1">
    <source>
        <dbReference type="EMBL" id="KAG2819281.1"/>
    </source>
</evidence>
<dbReference type="EMBL" id="RCMV01001367">
    <property type="protein sequence ID" value="KAG3208931.1"/>
    <property type="molecule type" value="Genomic_DNA"/>
</dbReference>
<evidence type="ECO:0000313" key="10">
    <source>
        <dbReference type="EMBL" id="RAW19881.1"/>
    </source>
</evidence>
<dbReference type="EMBL" id="RCMI01001219">
    <property type="protein sequence ID" value="KAG2888348.1"/>
    <property type="molecule type" value="Genomic_DNA"/>
</dbReference>
<evidence type="ECO:0000313" key="7">
    <source>
        <dbReference type="EMBL" id="KAG2965598.1"/>
    </source>
</evidence>
<dbReference type="EMBL" id="RCMK01001117">
    <property type="protein sequence ID" value="KAG2901584.1"/>
    <property type="molecule type" value="Genomic_DNA"/>
</dbReference>
<dbReference type="Proteomes" id="UP000736787">
    <property type="component" value="Unassembled WGS sequence"/>
</dbReference>
<dbReference type="EMBL" id="RCMI01001134">
    <property type="protein sequence ID" value="KAG2889982.1"/>
    <property type="molecule type" value="Genomic_DNA"/>
</dbReference>
<dbReference type="EMBL" id="RCMK01001317">
    <property type="protein sequence ID" value="KAG2896940.1"/>
    <property type="molecule type" value="Genomic_DNA"/>
</dbReference>
<gene>
    <name evidence="11" type="ORF">PC110_g13813</name>
    <name evidence="10" type="ORF">PC110_g23677</name>
    <name evidence="2" type="ORF">PC113_g20348</name>
    <name evidence="1" type="ORF">PC113_g22754</name>
    <name evidence="4" type="ORF">PC115_g19603</name>
    <name evidence="3" type="ORF">PC115_g20066</name>
    <name evidence="6" type="ORF">PC117_g21683</name>
    <name evidence="5" type="ORF">PC117_g22884</name>
    <name evidence="7" type="ORF">PC118_g19640</name>
    <name evidence="9" type="ORF">PC129_g19054</name>
    <name evidence="8" type="ORF">PC129_g20050</name>
</gene>
<dbReference type="EMBL" id="RCMG01001160">
    <property type="protein sequence ID" value="KAG2834674.1"/>
    <property type="molecule type" value="Genomic_DNA"/>
</dbReference>
<evidence type="ECO:0000313" key="6">
    <source>
        <dbReference type="EMBL" id="KAG2901584.1"/>
    </source>
</evidence>
<evidence type="ECO:0000313" key="4">
    <source>
        <dbReference type="EMBL" id="KAG2889982.1"/>
    </source>
</evidence>
<dbReference type="EMBL" id="MJFZ01000404">
    <property type="protein sequence ID" value="RAW29825.1"/>
    <property type="molecule type" value="Genomic_DNA"/>
</dbReference>
<reference evidence="1" key="2">
    <citation type="submission" date="2018-10" db="EMBL/GenBank/DDBJ databases">
        <title>Effector identification in a new, highly contiguous assembly of the strawberry crown rot pathogen Phytophthora cactorum.</title>
        <authorList>
            <person name="Armitage A.D."/>
            <person name="Nellist C.F."/>
            <person name="Bates H."/>
            <person name="Vickerstaff R.J."/>
            <person name="Harrison R.J."/>
        </authorList>
    </citation>
    <scope>NUCLEOTIDE SEQUENCE</scope>
    <source>
        <strain evidence="1">15-7</strain>
        <strain evidence="3">4032</strain>
        <strain evidence="5">4040</strain>
        <strain evidence="7">P415</strain>
        <strain evidence="8">P421</strain>
    </source>
</reference>
<dbReference type="EMBL" id="RCML01001091">
    <property type="protein sequence ID" value="KAG2965598.1"/>
    <property type="molecule type" value="Genomic_DNA"/>
</dbReference>
<proteinExistence type="predicted"/>
<dbReference type="VEuPathDB" id="FungiDB:PC110_g23677"/>
<accession>A0A329RZB3</accession>
<protein>
    <submittedName>
        <fullName evidence="11">Uncharacterized protein</fullName>
    </submittedName>
</protein>